<evidence type="ECO:0000256" key="2">
    <source>
        <dbReference type="ARBA" id="ARBA00022694"/>
    </source>
</evidence>
<dbReference type="AlphaFoldDB" id="A0AA35V355"/>
<dbReference type="PANTHER" id="PTHR12682">
    <property type="entry name" value="ARCHEASE"/>
    <property type="match status" value="1"/>
</dbReference>
<reference evidence="6" key="1">
    <citation type="submission" date="2023-03" db="EMBL/GenBank/DDBJ databases">
        <authorList>
            <person name="Pearce D."/>
        </authorList>
    </citation>
    <scope>NUCLEOTIDE SEQUENCE</scope>
    <source>
        <strain evidence="6">Mc</strain>
    </source>
</reference>
<sequence>MKDYDSPHWEHFEHMADIGVRGFGATPEEAFAQAALALSAVICDPASVREMEKVEVECEAADLELALVDWLNALIYEMAVRHMVFGRFQVDIAGGRLKGIAWGEPLDPLRHRPAVEIKGATYTELEVEREAGGRWRAQCVVDV</sequence>
<organism evidence="6 7">
    <name type="scientific">Methylococcus capsulatus</name>
    <dbReference type="NCBI Taxonomy" id="414"/>
    <lineage>
        <taxon>Bacteria</taxon>
        <taxon>Pseudomonadati</taxon>
        <taxon>Pseudomonadota</taxon>
        <taxon>Gammaproteobacteria</taxon>
        <taxon>Methylococcales</taxon>
        <taxon>Methylococcaceae</taxon>
        <taxon>Methylococcus</taxon>
    </lineage>
</organism>
<dbReference type="GO" id="GO:0046872">
    <property type="term" value="F:metal ion binding"/>
    <property type="evidence" value="ECO:0007669"/>
    <property type="project" value="UniProtKB-KW"/>
</dbReference>
<feature type="domain" description="Archease" evidence="5">
    <location>
        <begin position="9"/>
        <end position="143"/>
    </location>
</feature>
<evidence type="ECO:0000256" key="1">
    <source>
        <dbReference type="ARBA" id="ARBA00007963"/>
    </source>
</evidence>
<protein>
    <submittedName>
        <fullName evidence="6">Protein archease</fullName>
    </submittedName>
</protein>
<dbReference type="EMBL" id="OX458332">
    <property type="protein sequence ID" value="CAI8780043.1"/>
    <property type="molecule type" value="Genomic_DNA"/>
</dbReference>
<dbReference type="SUPFAM" id="SSF69819">
    <property type="entry name" value="MTH1598-like"/>
    <property type="match status" value="1"/>
</dbReference>
<keyword evidence="4" id="KW-0106">Calcium</keyword>
<accession>A0AA35V355</accession>
<comment type="similarity">
    <text evidence="1">Belongs to the archease family.</text>
</comment>
<dbReference type="Pfam" id="PF01951">
    <property type="entry name" value="Archease"/>
    <property type="match status" value="1"/>
</dbReference>
<gene>
    <name evidence="6" type="ORF">MCNOR_1185</name>
</gene>
<evidence type="ECO:0000256" key="3">
    <source>
        <dbReference type="ARBA" id="ARBA00022723"/>
    </source>
</evidence>
<dbReference type="InterPro" id="IPR023572">
    <property type="entry name" value="Archease_dom"/>
</dbReference>
<keyword evidence="3" id="KW-0479">Metal-binding</keyword>
<dbReference type="RefSeq" id="WP_017366041.1">
    <property type="nucleotide sequence ID" value="NZ_CP079097.1"/>
</dbReference>
<dbReference type="InterPro" id="IPR002804">
    <property type="entry name" value="Archease"/>
</dbReference>
<dbReference type="PANTHER" id="PTHR12682:SF11">
    <property type="entry name" value="PROTEIN ARCHEASE"/>
    <property type="match status" value="1"/>
</dbReference>
<evidence type="ECO:0000313" key="6">
    <source>
        <dbReference type="EMBL" id="CAI8780043.1"/>
    </source>
</evidence>
<dbReference type="Gene3D" id="3.55.10.10">
    <property type="entry name" value="Archease domain"/>
    <property type="match status" value="1"/>
</dbReference>
<evidence type="ECO:0000259" key="5">
    <source>
        <dbReference type="Pfam" id="PF01951"/>
    </source>
</evidence>
<dbReference type="InterPro" id="IPR036820">
    <property type="entry name" value="Archease_dom_sf"/>
</dbReference>
<keyword evidence="2" id="KW-0819">tRNA processing</keyword>
<dbReference type="GO" id="GO:0008033">
    <property type="term" value="P:tRNA processing"/>
    <property type="evidence" value="ECO:0007669"/>
    <property type="project" value="UniProtKB-KW"/>
</dbReference>
<name>A0AA35V355_METCP</name>
<dbReference type="Proteomes" id="UP001158598">
    <property type="component" value="Chromosome"/>
</dbReference>
<proteinExistence type="inferred from homology"/>
<evidence type="ECO:0000256" key="4">
    <source>
        <dbReference type="ARBA" id="ARBA00022837"/>
    </source>
</evidence>
<evidence type="ECO:0000313" key="7">
    <source>
        <dbReference type="Proteomes" id="UP001158598"/>
    </source>
</evidence>